<dbReference type="GO" id="GO:0015446">
    <property type="term" value="F:ATPase-coupled arsenite transmembrane transporter activity"/>
    <property type="evidence" value="ECO:0007669"/>
    <property type="project" value="InterPro"/>
</dbReference>
<dbReference type="PANTHER" id="PTHR10803:SF3">
    <property type="entry name" value="ATPASE GET3"/>
    <property type="match status" value="1"/>
</dbReference>
<proteinExistence type="inferred from homology"/>
<dbReference type="InterPro" id="IPR027541">
    <property type="entry name" value="Ars_ATPase"/>
</dbReference>
<dbReference type="Pfam" id="PF02374">
    <property type="entry name" value="ArsA_ATPase"/>
    <property type="match status" value="2"/>
</dbReference>
<sequence>MTEYIFFSGKGGVGKTTMAATTAVYQSGKSKRTLLVSTDPAGNLGDIFERKVGVEPILVAPNLSVAQMDSDAITDAYKNRMLEPLSAILDELALAQVKEEFNGGCTVEIATFDKFTDFLGDETYGLIVFDTAPTGHTLRLMTLPNEWDKYIKKSSEGSGQTCIGPVSQIEGARAKYAHAVDIMKDAARTKVYLVSRPEKTSVYETLRAHAELEKTGIHNFHVIINGIYPNHGATSGIFGKLAENQEIYIKELRSKFPGDNSEVPMQQSEVKGIGNIALLGQIAFEKKVADLQSGFAESKPFQGFAPAEILEKLLKKKSHSHIVILTGKGGVGKTVTACTVAMKLAGKGKTLLFTTDPAAHIGQVLETNVNHIPVNVSGNLWAVNIDQKEAVEEYRKKIIDDAKANGYTVDLISALEEELESPCTEEIAIFEQFANLLNEPTWEYFVLDTAPTGHTLRLLELPFEYKNQLDMKVKGNTNAAIAASTGVTNTKIENLINRLRNSDEATFLLVAYPEFTPLHESFRGMKDLERVGIHAQGVFLNHILNEQDCTDDFSKERWKLQQHYLYQANEIYHPKPLFAIPLQSSEIIGTKQVKALSKLIFKK</sequence>
<dbReference type="CDD" id="cd02035">
    <property type="entry name" value="ArsA"/>
    <property type="match status" value="2"/>
</dbReference>
<dbReference type="EMBL" id="UOEP01000069">
    <property type="protein sequence ID" value="VAW17162.1"/>
    <property type="molecule type" value="Genomic_DNA"/>
</dbReference>
<feature type="domain" description="ArsA/GET3 Anion-transporting ATPase-like" evidence="2">
    <location>
        <begin position="322"/>
        <end position="601"/>
    </location>
</feature>
<dbReference type="NCBIfam" id="TIGR00345">
    <property type="entry name" value="GET3_arsA_TRC40"/>
    <property type="match status" value="2"/>
</dbReference>
<dbReference type="InterPro" id="IPR025723">
    <property type="entry name" value="ArsA/GET3_ATPase-like"/>
</dbReference>
<accession>A0A3B0TRS0</accession>
<organism evidence="3">
    <name type="scientific">hydrothermal vent metagenome</name>
    <dbReference type="NCBI Taxonomy" id="652676"/>
    <lineage>
        <taxon>unclassified sequences</taxon>
        <taxon>metagenomes</taxon>
        <taxon>ecological metagenomes</taxon>
    </lineage>
</organism>
<protein>
    <submittedName>
        <fullName evidence="3">Arsenical pump-driving ATPase TEMP</fullName>
        <ecNumber evidence="3">3.6.3.16</ecNumber>
    </submittedName>
</protein>
<dbReference type="GO" id="GO:0005524">
    <property type="term" value="F:ATP binding"/>
    <property type="evidence" value="ECO:0007669"/>
    <property type="project" value="InterPro"/>
</dbReference>
<keyword evidence="3" id="KW-0378">Hydrolase</keyword>
<comment type="similarity">
    <text evidence="1">Belongs to the arsA ATPase family.</text>
</comment>
<dbReference type="GO" id="GO:0016887">
    <property type="term" value="F:ATP hydrolysis activity"/>
    <property type="evidence" value="ECO:0007669"/>
    <property type="project" value="InterPro"/>
</dbReference>
<evidence type="ECO:0000313" key="3">
    <source>
        <dbReference type="EMBL" id="VAW17162.1"/>
    </source>
</evidence>
<dbReference type="InterPro" id="IPR027417">
    <property type="entry name" value="P-loop_NTPase"/>
</dbReference>
<dbReference type="SUPFAM" id="SSF52540">
    <property type="entry name" value="P-loop containing nucleoside triphosphate hydrolases"/>
    <property type="match status" value="2"/>
</dbReference>
<dbReference type="EC" id="3.6.3.16" evidence="3"/>
<dbReference type="AlphaFoldDB" id="A0A3B0TRS0"/>
<dbReference type="InterPro" id="IPR016300">
    <property type="entry name" value="ATPase_ArsA/GET3"/>
</dbReference>
<gene>
    <name evidence="3" type="ORF">MNBD_BACTEROID01-779</name>
</gene>
<evidence type="ECO:0000259" key="2">
    <source>
        <dbReference type="Pfam" id="PF02374"/>
    </source>
</evidence>
<name>A0A3B0TRS0_9ZZZZ</name>
<feature type="domain" description="ArsA/GET3 Anion-transporting ATPase-like" evidence="2">
    <location>
        <begin position="2"/>
        <end position="281"/>
    </location>
</feature>
<dbReference type="Gene3D" id="3.40.50.300">
    <property type="entry name" value="P-loop containing nucleotide triphosphate hydrolases"/>
    <property type="match status" value="2"/>
</dbReference>
<dbReference type="PIRSF" id="PIRSF001327">
    <property type="entry name" value="Arsenical_pump-driving_ATPase"/>
    <property type="match status" value="1"/>
</dbReference>
<dbReference type="PANTHER" id="PTHR10803">
    <property type="entry name" value="ARSENICAL PUMP-DRIVING ATPASE ARSENITE-TRANSLOCATING ATPASE"/>
    <property type="match status" value="1"/>
</dbReference>
<reference evidence="3" key="1">
    <citation type="submission" date="2018-06" db="EMBL/GenBank/DDBJ databases">
        <authorList>
            <person name="Zhirakovskaya E."/>
        </authorList>
    </citation>
    <scope>NUCLEOTIDE SEQUENCE</scope>
</reference>
<evidence type="ECO:0000256" key="1">
    <source>
        <dbReference type="ARBA" id="ARBA00011040"/>
    </source>
</evidence>